<dbReference type="PROSITE" id="PS51390">
    <property type="entry name" value="WAP"/>
    <property type="match status" value="1"/>
</dbReference>
<dbReference type="Proteomes" id="UP001176961">
    <property type="component" value="Unassembled WGS sequence"/>
</dbReference>
<gene>
    <name evidence="3" type="ORF">CYNAS_LOCUS2202</name>
</gene>
<feature type="signal peptide" evidence="1">
    <location>
        <begin position="1"/>
        <end position="21"/>
    </location>
</feature>
<dbReference type="Pfam" id="PF00095">
    <property type="entry name" value="WAP"/>
    <property type="match status" value="1"/>
</dbReference>
<feature type="domain" description="WAP" evidence="2">
    <location>
        <begin position="136"/>
        <end position="194"/>
    </location>
</feature>
<dbReference type="PANTHER" id="PTHR36938">
    <property type="entry name" value="PROTEIN CBG26935"/>
    <property type="match status" value="1"/>
</dbReference>
<dbReference type="PANTHER" id="PTHR36938:SF3">
    <property type="entry name" value="WAP DOMAIN-CONTAINING PROTEIN"/>
    <property type="match status" value="1"/>
</dbReference>
<proteinExistence type="predicted"/>
<dbReference type="GO" id="GO:0005576">
    <property type="term" value="C:extracellular region"/>
    <property type="evidence" value="ECO:0007669"/>
    <property type="project" value="InterPro"/>
</dbReference>
<keyword evidence="4" id="KW-1185">Reference proteome</keyword>
<comment type="caution">
    <text evidence="3">The sequence shown here is derived from an EMBL/GenBank/DDBJ whole genome shotgun (WGS) entry which is preliminary data.</text>
</comment>
<keyword evidence="1" id="KW-0732">Signal</keyword>
<evidence type="ECO:0000256" key="1">
    <source>
        <dbReference type="SAM" id="SignalP"/>
    </source>
</evidence>
<dbReference type="AlphaFoldDB" id="A0AA36DP87"/>
<dbReference type="EMBL" id="CATQJL010000001">
    <property type="protein sequence ID" value="CAJ0590219.1"/>
    <property type="molecule type" value="Genomic_DNA"/>
</dbReference>
<evidence type="ECO:0000313" key="4">
    <source>
        <dbReference type="Proteomes" id="UP001176961"/>
    </source>
</evidence>
<dbReference type="InterPro" id="IPR008197">
    <property type="entry name" value="WAP_dom"/>
</dbReference>
<sequence length="270" mass="29708">MYLIAVLVLFTEGAMQRLTLCEYFRLLGRTNLNCAAPRLSGQSMELHSFRTVTTSTIPSSTTESKLAKMIAIIEERLEKKTAPDKKPAPRSRWLLCETQEYRDCKADKESCLSGYSCRSLSTASGRCCVSSTAKVKLPKIPIKCPPPEELGYTCTFGSKRVPTSWCLSDSDCSGAPVRLCCSTGCGFNACIPPSGHVIDIGIRSIENEHCPPNYLLNVRCRMNSFQVTSWCNTDEECQGISASKVSHFCCPTPCGYNTCVSSNGYETYFG</sequence>
<organism evidence="3 4">
    <name type="scientific">Cylicocyclus nassatus</name>
    <name type="common">Nematode worm</name>
    <dbReference type="NCBI Taxonomy" id="53992"/>
    <lineage>
        <taxon>Eukaryota</taxon>
        <taxon>Metazoa</taxon>
        <taxon>Ecdysozoa</taxon>
        <taxon>Nematoda</taxon>
        <taxon>Chromadorea</taxon>
        <taxon>Rhabditida</taxon>
        <taxon>Rhabditina</taxon>
        <taxon>Rhabditomorpha</taxon>
        <taxon>Strongyloidea</taxon>
        <taxon>Strongylidae</taxon>
        <taxon>Cylicocyclus</taxon>
    </lineage>
</organism>
<feature type="chain" id="PRO_5041413607" description="WAP domain-containing protein" evidence="1">
    <location>
        <begin position="22"/>
        <end position="270"/>
    </location>
</feature>
<protein>
    <recommendedName>
        <fullName evidence="2">WAP domain-containing protein</fullName>
    </recommendedName>
</protein>
<reference evidence="3" key="1">
    <citation type="submission" date="2023-07" db="EMBL/GenBank/DDBJ databases">
        <authorList>
            <consortium name="CYATHOMIX"/>
        </authorList>
    </citation>
    <scope>NUCLEOTIDE SEQUENCE</scope>
    <source>
        <strain evidence="3">N/A</strain>
    </source>
</reference>
<evidence type="ECO:0000259" key="2">
    <source>
        <dbReference type="PROSITE" id="PS51390"/>
    </source>
</evidence>
<accession>A0AA36DP87</accession>
<name>A0AA36DP87_CYLNA</name>
<evidence type="ECO:0000313" key="3">
    <source>
        <dbReference type="EMBL" id="CAJ0590219.1"/>
    </source>
</evidence>
<dbReference type="GO" id="GO:0030414">
    <property type="term" value="F:peptidase inhibitor activity"/>
    <property type="evidence" value="ECO:0007669"/>
    <property type="project" value="InterPro"/>
</dbReference>